<dbReference type="VEuPathDB" id="FungiDB:SDRG_08490"/>
<dbReference type="EMBL" id="JH767157">
    <property type="protein sequence ID" value="EQC33807.1"/>
    <property type="molecule type" value="Genomic_DNA"/>
</dbReference>
<dbReference type="STRING" id="1156394.T0RTW0"/>
<dbReference type="PANTHER" id="PTHR11188:SF17">
    <property type="entry name" value="FI21816P1"/>
    <property type="match status" value="1"/>
</dbReference>
<accession>T0RTW0</accession>
<dbReference type="SUPFAM" id="SSF81296">
    <property type="entry name" value="E set domains"/>
    <property type="match status" value="1"/>
</dbReference>
<dbReference type="eggNOG" id="ENOG502SFQU">
    <property type="taxonomic scope" value="Eukaryota"/>
</dbReference>
<dbReference type="SMART" id="SM01017">
    <property type="entry name" value="Arrestin_C"/>
    <property type="match status" value="1"/>
</dbReference>
<reference evidence="2 3" key="1">
    <citation type="submission" date="2012-04" db="EMBL/GenBank/DDBJ databases">
        <title>The Genome Sequence of Saprolegnia declina VS20.</title>
        <authorList>
            <consortium name="The Broad Institute Genome Sequencing Platform"/>
            <person name="Russ C."/>
            <person name="Nusbaum C."/>
            <person name="Tyler B."/>
            <person name="van West P."/>
            <person name="Dieguez-Uribeondo J."/>
            <person name="de Bruijn I."/>
            <person name="Tripathy S."/>
            <person name="Jiang R."/>
            <person name="Young S.K."/>
            <person name="Zeng Q."/>
            <person name="Gargeya S."/>
            <person name="Fitzgerald M."/>
            <person name="Haas B."/>
            <person name="Abouelleil A."/>
            <person name="Alvarado L."/>
            <person name="Arachchi H.M."/>
            <person name="Berlin A."/>
            <person name="Chapman S.B."/>
            <person name="Goldberg J."/>
            <person name="Griggs A."/>
            <person name="Gujja S."/>
            <person name="Hansen M."/>
            <person name="Howarth C."/>
            <person name="Imamovic A."/>
            <person name="Larimer J."/>
            <person name="McCowen C."/>
            <person name="Montmayeur A."/>
            <person name="Murphy C."/>
            <person name="Neiman D."/>
            <person name="Pearson M."/>
            <person name="Priest M."/>
            <person name="Roberts A."/>
            <person name="Saif S."/>
            <person name="Shea T."/>
            <person name="Sisk P."/>
            <person name="Sykes S."/>
            <person name="Wortman J."/>
            <person name="Nusbaum C."/>
            <person name="Birren B."/>
        </authorList>
    </citation>
    <scope>NUCLEOTIDE SEQUENCE [LARGE SCALE GENOMIC DNA]</scope>
    <source>
        <strain evidence="2 3">VS20</strain>
    </source>
</reference>
<organism evidence="2 3">
    <name type="scientific">Saprolegnia diclina (strain VS20)</name>
    <dbReference type="NCBI Taxonomy" id="1156394"/>
    <lineage>
        <taxon>Eukaryota</taxon>
        <taxon>Sar</taxon>
        <taxon>Stramenopiles</taxon>
        <taxon>Oomycota</taxon>
        <taxon>Saprolegniomycetes</taxon>
        <taxon>Saprolegniales</taxon>
        <taxon>Saprolegniaceae</taxon>
        <taxon>Saprolegnia</taxon>
    </lineage>
</organism>
<dbReference type="GO" id="GO:0005737">
    <property type="term" value="C:cytoplasm"/>
    <property type="evidence" value="ECO:0007669"/>
    <property type="project" value="TreeGrafter"/>
</dbReference>
<dbReference type="GeneID" id="19949217"/>
<dbReference type="InterPro" id="IPR014756">
    <property type="entry name" value="Ig_E-set"/>
</dbReference>
<dbReference type="Pfam" id="PF02752">
    <property type="entry name" value="Arrestin_C"/>
    <property type="match status" value="1"/>
</dbReference>
<dbReference type="GO" id="GO:0015031">
    <property type="term" value="P:protein transport"/>
    <property type="evidence" value="ECO:0007669"/>
    <property type="project" value="TreeGrafter"/>
</dbReference>
<protein>
    <recommendedName>
        <fullName evidence="1">Arrestin C-terminal-like domain-containing protein</fullName>
    </recommendedName>
</protein>
<evidence type="ECO:0000313" key="3">
    <source>
        <dbReference type="Proteomes" id="UP000030762"/>
    </source>
</evidence>
<dbReference type="InParanoid" id="T0RTW0"/>
<evidence type="ECO:0000259" key="1">
    <source>
        <dbReference type="SMART" id="SM01017"/>
    </source>
</evidence>
<dbReference type="AlphaFoldDB" id="T0RTW0"/>
<dbReference type="OMA" id="CLSQGRC"/>
<dbReference type="InterPro" id="IPR014752">
    <property type="entry name" value="Arrestin-like_C"/>
</dbReference>
<proteinExistence type="predicted"/>
<name>T0RTW0_SAPDV</name>
<dbReference type="Gene3D" id="2.60.40.640">
    <property type="match status" value="2"/>
</dbReference>
<keyword evidence="3" id="KW-1185">Reference proteome</keyword>
<dbReference type="InterPro" id="IPR011022">
    <property type="entry name" value="Arrestin_C-like"/>
</dbReference>
<dbReference type="InterPro" id="IPR050357">
    <property type="entry name" value="Arrestin_domain-protein"/>
</dbReference>
<dbReference type="OrthoDB" id="2333384at2759"/>
<sequence length="310" mass="34084">MALAIELGKDYYTTGDALSGHVHVASVPDDAPFALVVTLRGKEKVVVASHPAGAKALPPTTHRHAFFEDTLLHTAITTAPTSFGFDFEWPEELPGSYENVRHAALQAKIQYKLCARLMRGDATIASVTRPILLYGTTSYVAKPFSENQSQKILFLKCLSQGRCSVEMTLDKNVYAIGDSIQITADIQNTSRRRVKCIRYVCTQDVHVQCGPSTRIFSSDVGHDTRGGLAPYKSVLRIDMCDALRNQLYPSTRGTLLRVEYALRIIVEIPSCPNVELMLPLIVGPPKASSIFAPPPTPLHRRKGFSTEDSV</sequence>
<feature type="domain" description="Arrestin C-terminal-like" evidence="1">
    <location>
        <begin position="159"/>
        <end position="287"/>
    </location>
</feature>
<dbReference type="PANTHER" id="PTHR11188">
    <property type="entry name" value="ARRESTIN DOMAIN CONTAINING PROTEIN"/>
    <property type="match status" value="1"/>
</dbReference>
<gene>
    <name evidence="2" type="ORF">SDRG_08490</name>
</gene>
<dbReference type="RefSeq" id="XP_008612602.1">
    <property type="nucleotide sequence ID" value="XM_008614380.1"/>
</dbReference>
<dbReference type="Proteomes" id="UP000030762">
    <property type="component" value="Unassembled WGS sequence"/>
</dbReference>
<evidence type="ECO:0000313" key="2">
    <source>
        <dbReference type="EMBL" id="EQC33807.1"/>
    </source>
</evidence>